<dbReference type="PANTHER" id="PTHR34874:SF1">
    <property type="entry name" value="PROTEIN YCHN"/>
    <property type="match status" value="1"/>
</dbReference>
<dbReference type="Pfam" id="PF02635">
    <property type="entry name" value="DsrE"/>
    <property type="match status" value="1"/>
</dbReference>
<protein>
    <submittedName>
        <fullName evidence="1">DsrE family protein</fullName>
    </submittedName>
</protein>
<proteinExistence type="predicted"/>
<name>A0LIU0_SYNFM</name>
<dbReference type="Proteomes" id="UP000001784">
    <property type="component" value="Chromosome"/>
</dbReference>
<dbReference type="InParanoid" id="A0LIU0"/>
<gene>
    <name evidence="1" type="ordered locus">Sfum_1655</name>
</gene>
<dbReference type="RefSeq" id="WP_011698512.1">
    <property type="nucleotide sequence ID" value="NC_008554.1"/>
</dbReference>
<dbReference type="KEGG" id="sfu:Sfum_1655"/>
<dbReference type="InterPro" id="IPR027396">
    <property type="entry name" value="DsrEFH-like"/>
</dbReference>
<dbReference type="GO" id="GO:0005829">
    <property type="term" value="C:cytosol"/>
    <property type="evidence" value="ECO:0007669"/>
    <property type="project" value="TreeGrafter"/>
</dbReference>
<dbReference type="EMBL" id="CP000478">
    <property type="protein sequence ID" value="ABK17342.1"/>
    <property type="molecule type" value="Genomic_DNA"/>
</dbReference>
<dbReference type="FunCoup" id="A0LIU0">
    <property type="interactions" value="15"/>
</dbReference>
<sequence length="120" mass="13028">MQKMLFIISKGFEKSGGATRAFQFASIAAEQGNPVEVFLIDDAIHWAQLGMAEGIRSSTGESMKELLDSLVAHKSPIHVCKACADKRLISPDELIKGAQISGAQVLVKMMTSPEYKVVTF</sequence>
<dbReference type="PANTHER" id="PTHR34874">
    <property type="entry name" value="PROTEIN YCHN"/>
    <property type="match status" value="1"/>
</dbReference>
<dbReference type="Gene3D" id="3.40.1260.10">
    <property type="entry name" value="DsrEFH-like"/>
    <property type="match status" value="1"/>
</dbReference>
<dbReference type="AlphaFoldDB" id="A0LIU0"/>
<evidence type="ECO:0000313" key="1">
    <source>
        <dbReference type="EMBL" id="ABK17342.1"/>
    </source>
</evidence>
<dbReference type="SUPFAM" id="SSF75169">
    <property type="entry name" value="DsrEFH-like"/>
    <property type="match status" value="1"/>
</dbReference>
<dbReference type="STRING" id="335543.Sfum_1655"/>
<dbReference type="eggNOG" id="COG2044">
    <property type="taxonomic scope" value="Bacteria"/>
</dbReference>
<evidence type="ECO:0000313" key="2">
    <source>
        <dbReference type="Proteomes" id="UP000001784"/>
    </source>
</evidence>
<organism evidence="1 2">
    <name type="scientific">Syntrophobacter fumaroxidans (strain DSM 10017 / MPOB)</name>
    <dbReference type="NCBI Taxonomy" id="335543"/>
    <lineage>
        <taxon>Bacteria</taxon>
        <taxon>Pseudomonadati</taxon>
        <taxon>Thermodesulfobacteriota</taxon>
        <taxon>Syntrophobacteria</taxon>
        <taxon>Syntrophobacterales</taxon>
        <taxon>Syntrophobacteraceae</taxon>
        <taxon>Syntrophobacter</taxon>
    </lineage>
</organism>
<dbReference type="HOGENOM" id="CLU_139144_3_1_7"/>
<keyword evidence="2" id="KW-1185">Reference proteome</keyword>
<dbReference type="InterPro" id="IPR003787">
    <property type="entry name" value="Sulphur_relay_DsrE/F-like"/>
</dbReference>
<reference evidence="1 2" key="1">
    <citation type="submission" date="2006-10" db="EMBL/GenBank/DDBJ databases">
        <title>Complete sequence of Syntrophobacter fumaroxidans MPOB.</title>
        <authorList>
            <consortium name="US DOE Joint Genome Institute"/>
            <person name="Copeland A."/>
            <person name="Lucas S."/>
            <person name="Lapidus A."/>
            <person name="Barry K."/>
            <person name="Detter J.C."/>
            <person name="Glavina del Rio T."/>
            <person name="Hammon N."/>
            <person name="Israni S."/>
            <person name="Pitluck S."/>
            <person name="Goltsman E.G."/>
            <person name="Martinez M."/>
            <person name="Schmutz J."/>
            <person name="Larimer F."/>
            <person name="Land M."/>
            <person name="Hauser L."/>
            <person name="Kyrpides N."/>
            <person name="Kim E."/>
            <person name="Boone D.R."/>
            <person name="Brockman F."/>
            <person name="Culley D."/>
            <person name="Ferry J."/>
            <person name="Gunsalus R."/>
            <person name="McInerney M.J."/>
            <person name="Morrison M."/>
            <person name="Plugge C."/>
            <person name="Rohlin L."/>
            <person name="Scholten J."/>
            <person name="Sieber J."/>
            <person name="Stams A.J.M."/>
            <person name="Worm P."/>
            <person name="Henstra A.M."/>
            <person name="Richardson P."/>
        </authorList>
    </citation>
    <scope>NUCLEOTIDE SEQUENCE [LARGE SCALE GENOMIC DNA]</scope>
    <source>
        <strain evidence="2">DSM 10017 / MPOB</strain>
    </source>
</reference>
<accession>A0LIU0</accession>
<dbReference type="OrthoDB" id="9812053at2"/>